<keyword evidence="2" id="KW-1185">Reference proteome</keyword>
<comment type="caution">
    <text evidence="1">The sequence shown here is derived from an EMBL/GenBank/DDBJ whole genome shotgun (WGS) entry which is preliminary data.</text>
</comment>
<evidence type="ECO:0000313" key="2">
    <source>
        <dbReference type="Proteomes" id="UP001165960"/>
    </source>
</evidence>
<accession>A0ACC2SQ36</accession>
<proteinExistence type="predicted"/>
<organism evidence="1 2">
    <name type="scientific">Entomophthora muscae</name>
    <dbReference type="NCBI Taxonomy" id="34485"/>
    <lineage>
        <taxon>Eukaryota</taxon>
        <taxon>Fungi</taxon>
        <taxon>Fungi incertae sedis</taxon>
        <taxon>Zoopagomycota</taxon>
        <taxon>Entomophthoromycotina</taxon>
        <taxon>Entomophthoromycetes</taxon>
        <taxon>Entomophthorales</taxon>
        <taxon>Entomophthoraceae</taxon>
        <taxon>Entomophthora</taxon>
    </lineage>
</organism>
<name>A0ACC2SQ36_9FUNG</name>
<dbReference type="EMBL" id="QTSX02004470">
    <property type="protein sequence ID" value="KAJ9064448.1"/>
    <property type="molecule type" value="Genomic_DNA"/>
</dbReference>
<dbReference type="Proteomes" id="UP001165960">
    <property type="component" value="Unassembled WGS sequence"/>
</dbReference>
<gene>
    <name evidence="1" type="ORF">DSO57_1030495</name>
</gene>
<protein>
    <submittedName>
        <fullName evidence="1">Uncharacterized protein</fullName>
    </submittedName>
</protein>
<reference evidence="1" key="1">
    <citation type="submission" date="2022-04" db="EMBL/GenBank/DDBJ databases">
        <title>Genome of the entomopathogenic fungus Entomophthora muscae.</title>
        <authorList>
            <person name="Elya C."/>
            <person name="Lovett B.R."/>
            <person name="Lee E."/>
            <person name="Macias A.M."/>
            <person name="Hajek A.E."/>
            <person name="De Bivort B.L."/>
            <person name="Kasson M.T."/>
            <person name="De Fine Licht H.H."/>
            <person name="Stajich J.E."/>
        </authorList>
    </citation>
    <scope>NUCLEOTIDE SEQUENCE</scope>
    <source>
        <strain evidence="1">Berkeley</strain>
    </source>
</reference>
<sequence length="230" mass="25953">MNTINATSLWEPISPKMIPLMAVVNINQYHECPAIIFNSQYAISAAECIVQYSSTSVQTGFQTREIIKVEKAPKYVRLRKWDHDAAIITLDKIPSKSCLTLNKKSGLLSKQLYVYSFDHVKRNHPSKSMSQRKYIQISHQRCQGIASIHMQHDTLYNIICVTPKEKGLGKKPAVGSPLVSFRKDSECPEFIGPVISVLVFDGEEVVIATKFHTLVKVLPGQDLEFIQVHQ</sequence>
<evidence type="ECO:0000313" key="1">
    <source>
        <dbReference type="EMBL" id="KAJ9064448.1"/>
    </source>
</evidence>